<keyword evidence="3" id="KW-0964">Secreted</keyword>
<comment type="catalytic activity">
    <reaction evidence="9">
        <text>feruloyl-polysaccharide + H2O = ferulate + polysaccharide.</text>
        <dbReference type="EC" id="3.1.1.73"/>
    </reaction>
</comment>
<feature type="chain" id="PRO_5020409046" description="feruloyl esterase" evidence="11">
    <location>
        <begin position="20"/>
        <end position="2718"/>
    </location>
</feature>
<dbReference type="EC" id="3.1.1.73" evidence="2"/>
<protein>
    <recommendedName>
        <fullName evidence="2">feruloyl esterase</fullName>
        <ecNumber evidence="2">3.1.1.73</ecNumber>
    </recommendedName>
</protein>
<dbReference type="Proteomes" id="UP000310121">
    <property type="component" value="Unassembled WGS sequence"/>
</dbReference>
<dbReference type="InterPro" id="IPR003609">
    <property type="entry name" value="Pan_app"/>
</dbReference>
<dbReference type="GO" id="GO:0030600">
    <property type="term" value="F:feruloyl esterase activity"/>
    <property type="evidence" value="ECO:0007669"/>
    <property type="project" value="UniProtKB-EC"/>
</dbReference>
<feature type="signal peptide" evidence="11">
    <location>
        <begin position="1"/>
        <end position="19"/>
    </location>
</feature>
<dbReference type="SMART" id="SM00473">
    <property type="entry name" value="PAN_AP"/>
    <property type="match status" value="4"/>
</dbReference>
<feature type="domain" description="Apple" evidence="12">
    <location>
        <begin position="1649"/>
        <end position="1743"/>
    </location>
</feature>
<dbReference type="EMBL" id="QZBN01000003">
    <property type="protein sequence ID" value="THZ54195.1"/>
    <property type="molecule type" value="Genomic_DNA"/>
</dbReference>
<evidence type="ECO:0000256" key="9">
    <source>
        <dbReference type="ARBA" id="ARBA00034075"/>
    </source>
</evidence>
<dbReference type="PANTHER" id="PTHR38050:SF2">
    <property type="entry name" value="FERULOYL ESTERASE C-RELATED"/>
    <property type="match status" value="1"/>
</dbReference>
<dbReference type="InterPro" id="IPR029058">
    <property type="entry name" value="AB_hydrolase_fold"/>
</dbReference>
<keyword evidence="5 11" id="KW-0732">Signal</keyword>
<dbReference type="Pfam" id="PF00024">
    <property type="entry name" value="PAN_1"/>
    <property type="match status" value="1"/>
</dbReference>
<feature type="region of interest" description="Disordered" evidence="10">
    <location>
        <begin position="2638"/>
        <end position="2671"/>
    </location>
</feature>
<keyword evidence="8" id="KW-0624">Polysaccharide degradation</keyword>
<dbReference type="PANTHER" id="PTHR38050">
    <property type="match status" value="1"/>
</dbReference>
<evidence type="ECO:0000256" key="2">
    <source>
        <dbReference type="ARBA" id="ARBA00013091"/>
    </source>
</evidence>
<feature type="compositionally biased region" description="Low complexity" evidence="10">
    <location>
        <begin position="1928"/>
        <end position="1969"/>
    </location>
</feature>
<evidence type="ECO:0000256" key="3">
    <source>
        <dbReference type="ARBA" id="ARBA00022525"/>
    </source>
</evidence>
<dbReference type="Gene3D" id="3.50.4.10">
    <property type="entry name" value="Hepatocyte Growth Factor"/>
    <property type="match status" value="4"/>
</dbReference>
<accession>A0A4S9VQW0</accession>
<name>A0A4S9VQW0_AURPU</name>
<dbReference type="Gene3D" id="3.40.50.1820">
    <property type="entry name" value="alpha/beta hydrolase"/>
    <property type="match status" value="1"/>
</dbReference>
<evidence type="ECO:0000256" key="10">
    <source>
        <dbReference type="SAM" id="MobiDB-lite"/>
    </source>
</evidence>
<evidence type="ECO:0000256" key="4">
    <source>
        <dbReference type="ARBA" id="ARBA00022651"/>
    </source>
</evidence>
<dbReference type="GO" id="GO:0045493">
    <property type="term" value="P:xylan catabolic process"/>
    <property type="evidence" value="ECO:0007669"/>
    <property type="project" value="UniProtKB-KW"/>
</dbReference>
<dbReference type="SUPFAM" id="SSF53474">
    <property type="entry name" value="alpha/beta-Hydrolases"/>
    <property type="match status" value="1"/>
</dbReference>
<keyword evidence="4" id="KW-0858">Xylan degradation</keyword>
<dbReference type="GO" id="GO:0005576">
    <property type="term" value="C:extracellular region"/>
    <property type="evidence" value="ECO:0007669"/>
    <property type="project" value="UniProtKB-SubCell"/>
</dbReference>
<evidence type="ECO:0000313" key="14">
    <source>
        <dbReference type="Proteomes" id="UP000310121"/>
    </source>
</evidence>
<feature type="compositionally biased region" description="Polar residues" evidence="10">
    <location>
        <begin position="2647"/>
        <end position="2656"/>
    </location>
</feature>
<feature type="domain" description="Apple" evidence="12">
    <location>
        <begin position="39"/>
        <end position="117"/>
    </location>
</feature>
<feature type="compositionally biased region" description="Low complexity" evidence="10">
    <location>
        <begin position="1980"/>
        <end position="1989"/>
    </location>
</feature>
<comment type="subcellular location">
    <subcellularLocation>
        <location evidence="1">Secreted</location>
    </subcellularLocation>
</comment>
<feature type="compositionally biased region" description="Low complexity" evidence="10">
    <location>
        <begin position="1744"/>
        <end position="1796"/>
    </location>
</feature>
<dbReference type="PROSITE" id="PS50948">
    <property type="entry name" value="PAN"/>
    <property type="match status" value="2"/>
</dbReference>
<feature type="compositionally biased region" description="Low complexity" evidence="10">
    <location>
        <begin position="2657"/>
        <end position="2671"/>
    </location>
</feature>
<feature type="compositionally biased region" description="Polar residues" evidence="10">
    <location>
        <begin position="1485"/>
        <end position="1496"/>
    </location>
</feature>
<gene>
    <name evidence="13" type="ORF">D6C90_00135</name>
</gene>
<evidence type="ECO:0000256" key="8">
    <source>
        <dbReference type="ARBA" id="ARBA00023326"/>
    </source>
</evidence>
<dbReference type="Pfam" id="PF14295">
    <property type="entry name" value="PAN_4"/>
    <property type="match status" value="8"/>
</dbReference>
<proteinExistence type="predicted"/>
<comment type="caution">
    <text evidence="13">The sequence shown here is derived from an EMBL/GenBank/DDBJ whole genome shotgun (WGS) entry which is preliminary data.</text>
</comment>
<evidence type="ECO:0000256" key="1">
    <source>
        <dbReference type="ARBA" id="ARBA00004613"/>
    </source>
</evidence>
<dbReference type="Pfam" id="PF10503">
    <property type="entry name" value="Esterase_PHB"/>
    <property type="match status" value="1"/>
</dbReference>
<evidence type="ECO:0000256" key="7">
    <source>
        <dbReference type="ARBA" id="ARBA00023277"/>
    </source>
</evidence>
<evidence type="ECO:0000313" key="13">
    <source>
        <dbReference type="EMBL" id="THZ54195.1"/>
    </source>
</evidence>
<keyword evidence="6" id="KW-0378">Hydrolase</keyword>
<feature type="region of interest" description="Disordered" evidence="10">
    <location>
        <begin position="1928"/>
        <end position="1989"/>
    </location>
</feature>
<feature type="region of interest" description="Disordered" evidence="10">
    <location>
        <begin position="1742"/>
        <end position="1796"/>
    </location>
</feature>
<keyword evidence="7" id="KW-0119">Carbohydrate metabolism</keyword>
<dbReference type="InterPro" id="IPR010126">
    <property type="entry name" value="Esterase_phb"/>
</dbReference>
<evidence type="ECO:0000256" key="5">
    <source>
        <dbReference type="ARBA" id="ARBA00022729"/>
    </source>
</evidence>
<feature type="region of interest" description="Disordered" evidence="10">
    <location>
        <begin position="2413"/>
        <end position="2438"/>
    </location>
</feature>
<dbReference type="InterPro" id="IPR043595">
    <property type="entry name" value="FaeB/C/D"/>
</dbReference>
<evidence type="ECO:0000256" key="11">
    <source>
        <dbReference type="SAM" id="SignalP"/>
    </source>
</evidence>
<reference evidence="13 14" key="1">
    <citation type="submission" date="2018-10" db="EMBL/GenBank/DDBJ databases">
        <title>Fifty Aureobasidium pullulans genomes reveal a recombining polyextremotolerant generalist.</title>
        <authorList>
            <person name="Gostincar C."/>
            <person name="Turk M."/>
            <person name="Zajc J."/>
            <person name="Gunde-Cimerman N."/>
        </authorList>
    </citation>
    <scope>NUCLEOTIDE SEQUENCE [LARGE SCALE GENOMIC DNA]</scope>
    <source>
        <strain evidence="13 14">EXF-3844</strain>
    </source>
</reference>
<organism evidence="13 14">
    <name type="scientific">Aureobasidium pullulans</name>
    <name type="common">Black yeast</name>
    <name type="synonym">Pullularia pullulans</name>
    <dbReference type="NCBI Taxonomy" id="5580"/>
    <lineage>
        <taxon>Eukaryota</taxon>
        <taxon>Fungi</taxon>
        <taxon>Dikarya</taxon>
        <taxon>Ascomycota</taxon>
        <taxon>Pezizomycotina</taxon>
        <taxon>Dothideomycetes</taxon>
        <taxon>Dothideomycetidae</taxon>
        <taxon>Dothideales</taxon>
        <taxon>Saccotheciaceae</taxon>
        <taxon>Aureobasidium</taxon>
    </lineage>
</organism>
<feature type="region of interest" description="Disordered" evidence="10">
    <location>
        <begin position="1456"/>
        <end position="1496"/>
    </location>
</feature>
<feature type="compositionally biased region" description="Low complexity" evidence="10">
    <location>
        <begin position="1456"/>
        <end position="1473"/>
    </location>
</feature>
<evidence type="ECO:0000259" key="12">
    <source>
        <dbReference type="PROSITE" id="PS50948"/>
    </source>
</evidence>
<sequence length="2718" mass="278047">MVSLRATTLFLSLISSSLAQNLNGLCSGSVSTTNFTDSCGGQWTVYCNADASPSSYGTINNVASFGECMSLCSNDNAQNRCDTVTYTGTTCYLKRGFRNIVRPSNANSATVFYPVPAYPAPVTNGLARSSGCGQPLNSQIVAGGASTQFSATGADGYVRTYNVHVPSTYDPNKAAPLIMAFHGRGDSGSAMESNSGLSIERINPHGISVYPTAIKDQDQQNTWQGDPSYATNRTVDDIGFVRALVTNISAQYCVDTNRVFAAGMSNGGGFVNVLACDPVMSSVFNAFAPHSGAFYTSTGDSNTVCFPNTVLTNDLVHTTCSPSRRVPMIEFHGDADGTIGYFGGGRRGYCLPAIPHWTQDWAIRNNLTSDNVTTVTNGGNLTRYEFGAASGYPGLVTHFRLAGWSHTYSLGANGGPIDSAAFSLNFFYRWTNPNGPTQDYLAPIYTSTASSRVSCPFTVTQTTTTTTTTSSSTSSSSPIITSASSLVTAGSSSGSVATSASAVAAGGPSSTLNGYPVYTDPPTCPNSNGTYYYDPYVGDRVNGLYYFIMCGYDIQPVQNTIIGPSTFQQCFATCDGRPDCTSFTFHANQCYIKRVNGPYISSGGDYIQASQNPVRGNLVTVTGATTTRTTTTTTTTSSSATISNTGVPSVVSSSGSSLTGSSTTSAATGIVSQASYSCPANDRQQVVDSNGFIYTIGCNSDSTGGGTLTGSARSFNDCFGYCDQTAGCNGFTYNGNCYLKLNFNNIAFQSATDGRMAAIRQVQAAGFTTTVTTSTSSSSSSSIAPSSFQSVFECFIGFVVILQSHIDGFEFIIKFGVKFLVSSIIELIIFVHRWLFLRKFAVEFCIKPVIECLVSFKFFVKSGLEFVVVVHTWLFFSKLPIEFCFEFVIKCLFGSVIYLEFLVIERECFVEPGLEFLVSRWFVFGKFTIKCCLELIFKCLISPFLYFKLISECFLESGISLIVDRRLFIVKLAFKHIFQFCFGPVFERFFGSVICHQLIILIFEPCIIVVKRSSYSCPANDQQHVIDNLGFGYTIGCGNDTTGGGSNAGTQPDFNGCFALCDNRAGCVSFSYTTGTRLCYLKLNVNNVRFTVASNANNVAAIRDTISPGSSSSSSVAGAAASSSSSVAGAAPSSSSLTSALQQSSTSSSVVPLSSSTFSSSSSSTVPSVIAVSTSSSVSRSLAGSSTSSAATGLVSQASYSCPANDRQRVIDNYGAEYTIGCSSDTTGGGTLTGNPSSFNDCFQYCDATPGCNGFTYSGNCYLKLNFPNIAFEPATDGRVGAIRAVQATGFATTTTTTTSASSSRAASPLSSSSSSVASVVSSSASSLSSSVSSAVSSVVNPGTTAVSSSAILSSLFSSGSSRASVVSSSVSSLSSSISSAAATSSLSSASSSRASVISSVASSLSSSLSTSLVSPASSAAASSASMTSAGAASSVSSPNVISSSPPSSAAASSTISSSAVTTTEVAPTTQPTLEVSNEPLPTCGGSSVNSTDQCASDSGTVYAVTGGYAYVGETYDTSSVVLDDDGNEVSRPALSKRAYAPTLRACLAYCDRTTGCAGTNYFANNGTCTLFSRITGATPDPNSSSAIFVATPEEAASSSSQYEATATLPPSTASTLASITASPSTSSSLAPSSTITGPYWTSTATPLCPAADGTYYTDSNNALYQIRCNSDSEGNLIASVGTNSRGIRGCMEACDSTTGCVAFTYSADDTRTQGTCYLRSALNRVVSGASDSLSVGILVRAASPSSSPSSSRSTSSLISSGPAAQSSSTRSSASAAPSLTSSSSSRSSSVSSRSSSSVAPAVSQATYSCPANDQQRVVDSYGAVYRLGCGNDTNSGGTSAGAQPDFNACFALCDARQGCVAWSFNAQKRCFLKLNFANPQFTVGDVGNVAAIREGASPGFSSISTTMLSTTGSAAASSILGGSSSAAAASSSTSSRPSSASSSSASASSSTSPGSSSIGSSARQSSTTRSDTRIPITPSPYSTYNPSASSSATATYLTKEAAPPSCTQPTCPAIDDQLCTDADGKAYVHKCDTAVTGGTVIVPSTGGNSKRDAELLMFDDMMMTMYSEDEADIGLKKRQTTTQQAAFQSCQLQCDDLSYCRAIAYDLNTNNCQMFAQVSGTGYSPRVLYAQRAPARDVVSGPVTSTIYSTDITTVTSCAPGVQSCPASSTVVSTSLVPVSVTVSSAAPTATVDYRSYCGGYFSDSQTPSNNYSVDCTSGYTTASISTVTSVRNLNVCVNICSSTANCLGVTYIESGPNARTCGLSNANDLSSTTPFPAGTVGYRATRLTSPGGPLTITRYSTDITTVTSCSSGVQSCPASSTVVSTSLVPIGVTVVSSTSTAASSSSSSSSSSSVQVPVTSTIYSTSLTTITSCSPGTPNCPASSTIVSTSLISIGTSIVSISSPIVGTPIATSTSTTSSSTSLSSSSGGRSGTASTVSSSAVGVVTSTIYSTDITTITSCSPGVLSCPASSTVVSTSLVPISVTVSTVFTEFSTSWYTSWSGTPFSTASSTAYSSGFSTAFSTAFSSAYSSAFSSAFSSAYSSAFSSDFSSAFSTGFSTAFSTGGSTAFSTGGSTAFSTAVSSGASSAASSAASSVASSAASSFASSAASSAASSYASSAASSIATSGGTSYASSTAASGVAPTLTPSGTTDGRSGTASSPTSTSTSTSTFYTGPITITVRPSTCPALKTLTTTVFTTGYVSSCAPDVVCSSSRTL</sequence>
<evidence type="ECO:0000256" key="6">
    <source>
        <dbReference type="ARBA" id="ARBA00022801"/>
    </source>
</evidence>